<evidence type="ECO:0000259" key="1">
    <source>
        <dbReference type="Pfam" id="PF08348"/>
    </source>
</evidence>
<dbReference type="EMBL" id="CP002873">
    <property type="protein sequence ID" value="AGA67454.1"/>
    <property type="molecule type" value="Genomic_DNA"/>
</dbReference>
<dbReference type="GeneID" id="56439295"/>
<dbReference type="InterPro" id="IPR039445">
    <property type="entry name" value="DauR-like_HTH"/>
</dbReference>
<evidence type="ECO:0000313" key="3">
    <source>
        <dbReference type="EMBL" id="AGA67454.1"/>
    </source>
</evidence>
<dbReference type="AlphaFoldDB" id="A0A3B6VS00"/>
<gene>
    <name evidence="3" type="ORF">BPP43_11530</name>
</gene>
<evidence type="ECO:0008006" key="5">
    <source>
        <dbReference type="Google" id="ProtNLM"/>
    </source>
</evidence>
<dbReference type="PANTHER" id="PTHR35568:SF1">
    <property type="entry name" value="TRANSCRIPTIONAL REGULATOR DAUR"/>
    <property type="match status" value="1"/>
</dbReference>
<protein>
    <recommendedName>
        <fullName evidence="5">YheO domain-containing protein</fullName>
    </recommendedName>
</protein>
<dbReference type="PANTHER" id="PTHR35568">
    <property type="entry name" value="TRANSCRIPTIONAL REGULATOR DAUR"/>
    <property type="match status" value="1"/>
</dbReference>
<feature type="domain" description="YheO-like" evidence="1">
    <location>
        <begin position="7"/>
        <end position="119"/>
    </location>
</feature>
<sequence>MSSNIILETLVSVAHGIARQFGNNCEVCIHELKEEDLEHTILFIINGGITGRKVGEGASNVVLKTIEKIKKGEPIVDHLSYLTKASNGKILKSSTVFIKDMEGKYRYILSINFDISSFIPFKSDLDLLLQTEDKSKLEEIPNSAQELMEKLILKSEELIGKPASIMNKDEKIKAIKFLNDSGVFLITKSGDKVSNHFGISKFTLYNYIDSKKEEVNE</sequence>
<dbReference type="InterPro" id="IPR039446">
    <property type="entry name" value="DauR-like"/>
</dbReference>
<evidence type="ECO:0000259" key="2">
    <source>
        <dbReference type="Pfam" id="PF13309"/>
    </source>
</evidence>
<dbReference type="Pfam" id="PF13309">
    <property type="entry name" value="HTH_22"/>
    <property type="match status" value="1"/>
</dbReference>
<accession>A0A3B6VS00</accession>
<name>A0A3B6VS00_BRAPL</name>
<dbReference type="Proteomes" id="UP000010793">
    <property type="component" value="Chromosome"/>
</dbReference>
<dbReference type="RefSeq" id="WP_013243678.1">
    <property type="nucleotide sequence ID" value="NC_019908.1"/>
</dbReference>
<reference evidence="3 4" key="1">
    <citation type="journal article" date="2013" name="Genome Announc.">
        <title>Complete Genome Sequence of the Porcine Strain Brachyspira pilosicoli P43/6/78(T.).</title>
        <authorList>
            <person name="Lin C."/>
            <person name="den Bakker H.C."/>
            <person name="Suzuki H."/>
            <person name="Lefebure T."/>
            <person name="Ponnala L."/>
            <person name="Sun Q."/>
            <person name="Stanhope M.J."/>
            <person name="Wiedmann M."/>
            <person name="Duhamel G.E."/>
        </authorList>
    </citation>
    <scope>NUCLEOTIDE SEQUENCE [LARGE SCALE GENOMIC DNA]</scope>
    <source>
        <strain evidence="3 4">P43/6/78</strain>
    </source>
</reference>
<proteinExistence type="predicted"/>
<dbReference type="InterPro" id="IPR013559">
    <property type="entry name" value="YheO"/>
</dbReference>
<keyword evidence="4" id="KW-1185">Reference proteome</keyword>
<organism evidence="3 4">
    <name type="scientific">Brachyspira pilosicoli P43/6/78</name>
    <dbReference type="NCBI Taxonomy" id="1042417"/>
    <lineage>
        <taxon>Bacteria</taxon>
        <taxon>Pseudomonadati</taxon>
        <taxon>Spirochaetota</taxon>
        <taxon>Spirochaetia</taxon>
        <taxon>Brachyspirales</taxon>
        <taxon>Brachyspiraceae</taxon>
        <taxon>Brachyspira</taxon>
    </lineage>
</organism>
<evidence type="ECO:0000313" key="4">
    <source>
        <dbReference type="Proteomes" id="UP000010793"/>
    </source>
</evidence>
<dbReference type="KEGG" id="bpip:BPP43_11530"/>
<feature type="domain" description="Transcriptional regulator DauR-like HTH" evidence="2">
    <location>
        <begin position="148"/>
        <end position="209"/>
    </location>
</feature>
<dbReference type="Pfam" id="PF08348">
    <property type="entry name" value="PAS_6"/>
    <property type="match status" value="1"/>
</dbReference>